<dbReference type="EMBL" id="JADGII010000005">
    <property type="protein sequence ID" value="MBF0636460.1"/>
    <property type="molecule type" value="Genomic_DNA"/>
</dbReference>
<keyword evidence="9" id="KW-0149">Chlorophyll biosynthesis</keyword>
<evidence type="ECO:0000256" key="7">
    <source>
        <dbReference type="ARBA" id="ARBA00022531"/>
    </source>
</evidence>
<comment type="catalytic activity">
    <reaction evidence="14">
        <text>3-deacetyl-3-(1-hydroxyethyl)bacteriochlorophyllide a + 2 oxidized [2Fe-2S]-[ferredoxin] + ADP + phosphate = 3-devinyl-3-(1-hydroxyethyl)chlorophyllide a + 2 reduced [2Fe-2S]-[ferredoxin] + ATP + H2O + H(+)</text>
        <dbReference type="Rhea" id="RHEA:48948"/>
        <dbReference type="Rhea" id="RHEA-COMP:10000"/>
        <dbReference type="Rhea" id="RHEA-COMP:10001"/>
        <dbReference type="ChEBI" id="CHEBI:15377"/>
        <dbReference type="ChEBI" id="CHEBI:15378"/>
        <dbReference type="ChEBI" id="CHEBI:30616"/>
        <dbReference type="ChEBI" id="CHEBI:33737"/>
        <dbReference type="ChEBI" id="CHEBI:33738"/>
        <dbReference type="ChEBI" id="CHEBI:43474"/>
        <dbReference type="ChEBI" id="CHEBI:90791"/>
        <dbReference type="ChEBI" id="CHEBI:90792"/>
        <dbReference type="ChEBI" id="CHEBI:456216"/>
        <dbReference type="EC" id="1.3.7.15"/>
    </reaction>
</comment>
<evidence type="ECO:0000256" key="9">
    <source>
        <dbReference type="ARBA" id="ARBA00023171"/>
    </source>
</evidence>
<feature type="domain" description="Light-independent protochlorophyllide reductase subunit B-like C-terminal" evidence="16">
    <location>
        <begin position="417"/>
        <end position="469"/>
    </location>
</feature>
<keyword evidence="8 17" id="KW-0560">Oxidoreductase</keyword>
<dbReference type="Gene3D" id="3.40.50.1980">
    <property type="entry name" value="Nitrogenase molybdenum iron protein domain"/>
    <property type="match status" value="1"/>
</dbReference>
<evidence type="ECO:0000256" key="3">
    <source>
        <dbReference type="ARBA" id="ARBA00008935"/>
    </source>
</evidence>
<proteinExistence type="inferred from homology"/>
<evidence type="ECO:0000256" key="10">
    <source>
        <dbReference type="ARBA" id="ARBA00023181"/>
    </source>
</evidence>
<dbReference type="Proteomes" id="UP000619838">
    <property type="component" value="Unassembled WGS sequence"/>
</dbReference>
<comment type="caution">
    <text evidence="17">The sequence shown here is derived from an EMBL/GenBank/DDBJ whole genome shotgun (WGS) entry which is preliminary data.</text>
</comment>
<dbReference type="InterPro" id="IPR050152">
    <property type="entry name" value="ChlB/BchB/BchZ"/>
</dbReference>
<evidence type="ECO:0000256" key="1">
    <source>
        <dbReference type="ARBA" id="ARBA00003934"/>
    </source>
</evidence>
<evidence type="ECO:0000256" key="8">
    <source>
        <dbReference type="ARBA" id="ARBA00023002"/>
    </source>
</evidence>
<evidence type="ECO:0000313" key="17">
    <source>
        <dbReference type="EMBL" id="MBF0636460.1"/>
    </source>
</evidence>
<comment type="catalytic activity">
    <reaction evidence="13">
        <text>3-deacetyl-3-vinylbacteriochlorophyllide a + 2 oxidized [2Fe-2S]-[ferredoxin] + ADP + phosphate = chlorophyllide a + 2 reduced [2Fe-2S]-[ferredoxin] + ATP + H2O + H(+)</text>
        <dbReference type="Rhea" id="RHEA:37051"/>
        <dbReference type="Rhea" id="RHEA-COMP:10000"/>
        <dbReference type="Rhea" id="RHEA-COMP:10001"/>
        <dbReference type="ChEBI" id="CHEBI:15377"/>
        <dbReference type="ChEBI" id="CHEBI:15378"/>
        <dbReference type="ChEBI" id="CHEBI:30616"/>
        <dbReference type="ChEBI" id="CHEBI:33737"/>
        <dbReference type="ChEBI" id="CHEBI:33738"/>
        <dbReference type="ChEBI" id="CHEBI:43474"/>
        <dbReference type="ChEBI" id="CHEBI:83348"/>
        <dbReference type="ChEBI" id="CHEBI:83373"/>
        <dbReference type="ChEBI" id="CHEBI:456216"/>
        <dbReference type="EC" id="1.3.7.15"/>
    </reaction>
</comment>
<comment type="function">
    <text evidence="1">Converts chlorophylls (Chl) into bacteriochlorophylls (BChl) by reducing ring B of the tetrapyrrole.</text>
</comment>
<comment type="subunit">
    <text evidence="4">Chlorophyllide reductase is composed of three subunits; BchX, BchY and BchZ. Forms a heterodimer of one BchY and one BchZ subunit.</text>
</comment>
<organism evidence="17 18">
    <name type="scientific">Prosthecochloris ethylica</name>
    <dbReference type="NCBI Taxonomy" id="2743976"/>
    <lineage>
        <taxon>Bacteria</taxon>
        <taxon>Pseudomonadati</taxon>
        <taxon>Chlorobiota</taxon>
        <taxon>Chlorobiia</taxon>
        <taxon>Chlorobiales</taxon>
        <taxon>Chlorobiaceae</taxon>
        <taxon>Prosthecochloris</taxon>
    </lineage>
</organism>
<protein>
    <recommendedName>
        <fullName evidence="6">Chlorophyllide reductase subunit Z</fullName>
        <ecNumber evidence="5">1.3.7.15</ecNumber>
    </recommendedName>
    <alternativeName>
        <fullName evidence="11">Chlorin reductase subunit Z</fullName>
    </alternativeName>
</protein>
<keyword evidence="10" id="KW-0077">Bacteriochlorophyll biosynthesis</keyword>
<dbReference type="PANTHER" id="PTHR33712:SF7">
    <property type="entry name" value="LIGHT-INDEPENDENT PROTOCHLOROPHYLLIDE REDUCTASE SUBUNIT B"/>
    <property type="match status" value="1"/>
</dbReference>
<dbReference type="InterPro" id="IPR000510">
    <property type="entry name" value="Nase/OxRdtase_comp1"/>
</dbReference>
<evidence type="ECO:0000313" key="18">
    <source>
        <dbReference type="Proteomes" id="UP000619838"/>
    </source>
</evidence>
<evidence type="ECO:0000256" key="4">
    <source>
        <dbReference type="ARBA" id="ARBA00011283"/>
    </source>
</evidence>
<keyword evidence="18" id="KW-1185">Reference proteome</keyword>
<evidence type="ECO:0000259" key="16">
    <source>
        <dbReference type="Pfam" id="PF08369"/>
    </source>
</evidence>
<dbReference type="InterPro" id="IPR013580">
    <property type="entry name" value="LI-POR_suB-like_C"/>
</dbReference>
<gene>
    <name evidence="17" type="primary">bchZ</name>
    <name evidence="17" type="ORF">INT08_04610</name>
</gene>
<comment type="pathway">
    <text evidence="2">Porphyrin-containing compound metabolism; bacteriochlorophyll biosynthesis.</text>
</comment>
<evidence type="ECO:0000256" key="11">
    <source>
        <dbReference type="ARBA" id="ARBA00032447"/>
    </source>
</evidence>
<dbReference type="GO" id="GO:0016491">
    <property type="term" value="F:oxidoreductase activity"/>
    <property type="evidence" value="ECO:0007669"/>
    <property type="project" value="UniProtKB-KW"/>
</dbReference>
<dbReference type="PIRSF" id="PIRSF000163">
    <property type="entry name" value="PCP_ChlB"/>
    <property type="match status" value="1"/>
</dbReference>
<dbReference type="Pfam" id="PF00148">
    <property type="entry name" value="Oxidored_nitro"/>
    <property type="match status" value="1"/>
</dbReference>
<accession>A0ABR9XRM3</accession>
<name>A0ABR9XRM3_9CHLB</name>
<dbReference type="SUPFAM" id="SSF53807">
    <property type="entry name" value="Helical backbone' metal receptor"/>
    <property type="match status" value="1"/>
</dbReference>
<reference evidence="17 18" key="1">
    <citation type="journal article" date="2020" name="Microorganisms">
        <title>Simultaneous Genome Sequencing of Prosthecochloris ethylica and Desulfuromonas acetoxidans within a Syntrophic Mixture Reveals Unique Pili and Protein Interactions.</title>
        <authorList>
            <person name="Kyndt J.A."/>
            <person name="Van Beeumen J.J."/>
            <person name="Meyer T.E."/>
        </authorList>
    </citation>
    <scope>NUCLEOTIDE SEQUENCE [LARGE SCALE GENOMIC DNA]</scope>
    <source>
        <strain evidence="17 18">N3</strain>
    </source>
</reference>
<dbReference type="NCBIfam" id="TIGR02014">
    <property type="entry name" value="BchZ"/>
    <property type="match status" value="1"/>
</dbReference>
<evidence type="ECO:0000256" key="12">
    <source>
        <dbReference type="ARBA" id="ARBA00048788"/>
    </source>
</evidence>
<dbReference type="PANTHER" id="PTHR33712">
    <property type="entry name" value="LIGHT-INDEPENDENT PROTOCHLOROPHYLLIDE REDUCTASE SUBUNIT B"/>
    <property type="match status" value="1"/>
</dbReference>
<evidence type="ECO:0000256" key="2">
    <source>
        <dbReference type="ARBA" id="ARBA00004800"/>
    </source>
</evidence>
<dbReference type="InterPro" id="IPR010244">
    <property type="entry name" value="BchZ"/>
</dbReference>
<evidence type="ECO:0000256" key="14">
    <source>
        <dbReference type="ARBA" id="ARBA00049411"/>
    </source>
</evidence>
<dbReference type="RefSeq" id="WP_175187226.1">
    <property type="nucleotide sequence ID" value="NZ_JABVZQ010000005.1"/>
</dbReference>
<evidence type="ECO:0000256" key="5">
    <source>
        <dbReference type="ARBA" id="ARBA00012326"/>
    </source>
</evidence>
<evidence type="ECO:0000256" key="6">
    <source>
        <dbReference type="ARBA" id="ARBA00019776"/>
    </source>
</evidence>
<sequence>MTTTIRDESTASAYWAAVNTFCALRDVHVIADAPVGCYNLAGVAVMDYTDALPYLENFTPTSLTEKEISSSGSTARVREIIDSLHGTGKRLILVSSAESEMIGSNHAKMLEQHYPDVSYFDSNSLGDNEWQGREHALEWLHRTYDDGAEARVEPGTVSIIGPTYGCFNSPSDLAELKRLITGCGLTVRNVYPMESNTADISELKHSELIVVMYHEFGRGLADRLGRPVLQAPFGLRETSTFLERLGDLTGRQKDAARFLAREKQTTLKPLWDLWRGPQSEWFPTVKFGVVADSTYSRGLKTFLADEMGMQCLFSHDCAETDNNLVRNELAAEQPQFLFGRMPDKIYLAELGAKTRFIPAGFPGPVVRRALGTPFMGHSGTVYIIQEIVNALYDTLFNFLPISPRTDAAPGQSETVRWSPEANAILEEIVRKAPFISQISFGRELKKKAEALAIQQGNEVVTPEILQQIRQKG</sequence>
<evidence type="ECO:0000256" key="13">
    <source>
        <dbReference type="ARBA" id="ARBA00049059"/>
    </source>
</evidence>
<feature type="domain" description="Nitrogenase/oxidoreductase component 1" evidence="15">
    <location>
        <begin position="13"/>
        <end position="310"/>
    </location>
</feature>
<evidence type="ECO:0000259" key="15">
    <source>
        <dbReference type="Pfam" id="PF00148"/>
    </source>
</evidence>
<keyword evidence="7" id="KW-0602">Photosynthesis</keyword>
<dbReference type="InterPro" id="IPR016209">
    <property type="entry name" value="Protochlorophyllide_Rdtase"/>
</dbReference>
<comment type="similarity">
    <text evidence="3">Belongs to the ChlB/BchB/BchZ family.</text>
</comment>
<dbReference type="Pfam" id="PF08369">
    <property type="entry name" value="PCP_red"/>
    <property type="match status" value="1"/>
</dbReference>
<dbReference type="EC" id="1.3.7.15" evidence="5"/>
<comment type="catalytic activity">
    <reaction evidence="12">
        <text>bacteriochlorophyllide a + 2 oxidized [2Fe-2S]-[ferredoxin] + ADP + phosphate = 3-acetyl-3-devinylchlorophyllide a + 2 reduced [2Fe-2S]-[ferredoxin] + ATP + H2O + H(+)</text>
        <dbReference type="Rhea" id="RHEA:48944"/>
        <dbReference type="Rhea" id="RHEA-COMP:10000"/>
        <dbReference type="Rhea" id="RHEA-COMP:10001"/>
        <dbReference type="ChEBI" id="CHEBI:15377"/>
        <dbReference type="ChEBI" id="CHEBI:15378"/>
        <dbReference type="ChEBI" id="CHEBI:30616"/>
        <dbReference type="ChEBI" id="CHEBI:33737"/>
        <dbReference type="ChEBI" id="CHEBI:33738"/>
        <dbReference type="ChEBI" id="CHEBI:43474"/>
        <dbReference type="ChEBI" id="CHEBI:90794"/>
        <dbReference type="ChEBI" id="CHEBI:90795"/>
        <dbReference type="ChEBI" id="CHEBI:456216"/>
        <dbReference type="EC" id="1.3.7.15"/>
    </reaction>
</comment>